<evidence type="ECO:0000313" key="2">
    <source>
        <dbReference type="EMBL" id="ASO64074.1"/>
    </source>
</evidence>
<name>A0A221ZNF7_9ENTR</name>
<dbReference type="EMBL" id="KY680210">
    <property type="protein sequence ID" value="ASO64074.1"/>
    <property type="molecule type" value="Genomic_DNA"/>
</dbReference>
<protein>
    <recommendedName>
        <fullName evidence="1">YagK/YfjJ C-terminal domain-containing protein</fullName>
    </recommendedName>
</protein>
<organism evidence="2">
    <name type="scientific">Enterobacter cloacae complex sp. N15-1236</name>
    <dbReference type="NCBI Taxonomy" id="2018484"/>
    <lineage>
        <taxon>Bacteria</taxon>
        <taxon>Pseudomonadati</taxon>
        <taxon>Pseudomonadota</taxon>
        <taxon>Gammaproteobacteria</taxon>
        <taxon>Enterobacterales</taxon>
        <taxon>Enterobacteriaceae</taxon>
        <taxon>Enterobacter</taxon>
        <taxon>Enterobacter cloacae complex</taxon>
    </lineage>
</organism>
<feature type="domain" description="YagK/YfjJ C-terminal" evidence="1">
    <location>
        <begin position="69"/>
        <end position="221"/>
    </location>
</feature>
<proteinExistence type="predicted"/>
<dbReference type="InterPro" id="IPR057271">
    <property type="entry name" value="YagK_YfjJ_C"/>
</dbReference>
<dbReference type="AlphaFoldDB" id="A0A221ZNF7"/>
<reference evidence="2" key="1">
    <citation type="submission" date="2017-02" db="EMBL/GenBank/DDBJ databases">
        <title>Enterobacter spp. isolates harbouring carbapenemases isolated from seafood imported from Asia.</title>
        <authorList>
            <person name="Boyd D.A."/>
            <person name="Mataseje L.M."/>
            <person name="Mulvey M.R."/>
        </authorList>
    </citation>
    <scope>NUCLEOTIDE SEQUENCE</scope>
    <source>
        <strain evidence="2">N15-1236</strain>
    </source>
</reference>
<dbReference type="Pfam" id="PF11726">
    <property type="entry name" value="YagK_YfjJ_C"/>
    <property type="match status" value="1"/>
</dbReference>
<sequence>MSVDLLFPPVQKITSHRDDGRYSLIHSSEYVLDGLVYRLNYDSMKKGYHPIRKEIIDAFIKQLQAMQSHYSKIFAFRFDLSVPEGMHVTESNVLVSNLFERLRGRFKKKAWNEQPIKKFAYGWVREKKAANQVHYHCWIALPYFQVQTAGFGNTGMIGLISELWDELTDNISRVHLAENSRYSVVRGDHDSLVDFVERISYLAKNSGKFSSGEGQRIFSTSKLRMKESN</sequence>
<evidence type="ECO:0000259" key="1">
    <source>
        <dbReference type="Pfam" id="PF11726"/>
    </source>
</evidence>
<accession>A0A221ZNF7</accession>